<evidence type="ECO:0000256" key="1">
    <source>
        <dbReference type="SAM" id="SignalP"/>
    </source>
</evidence>
<dbReference type="PANTHER" id="PTHR38599">
    <property type="entry name" value="CUPIN DOMAIN PROTEIN (AFU_ORTHOLOGUE AFUA_3G13620)"/>
    <property type="match status" value="1"/>
</dbReference>
<evidence type="ECO:0000313" key="3">
    <source>
        <dbReference type="EMBL" id="NMF89009.1"/>
    </source>
</evidence>
<feature type="signal peptide" evidence="1">
    <location>
        <begin position="1"/>
        <end position="20"/>
    </location>
</feature>
<proteinExistence type="predicted"/>
<dbReference type="InterPro" id="IPR013096">
    <property type="entry name" value="Cupin_2"/>
</dbReference>
<evidence type="ECO:0000313" key="4">
    <source>
        <dbReference type="Proteomes" id="UP000652074"/>
    </source>
</evidence>
<protein>
    <submittedName>
        <fullName evidence="3">Cupin domain-containing protein</fullName>
    </submittedName>
</protein>
<comment type="caution">
    <text evidence="3">The sequence shown here is derived from an EMBL/GenBank/DDBJ whole genome shotgun (WGS) entry which is preliminary data.</text>
</comment>
<dbReference type="Pfam" id="PF07883">
    <property type="entry name" value="Cupin_2"/>
    <property type="match status" value="1"/>
</dbReference>
<dbReference type="Proteomes" id="UP000652074">
    <property type="component" value="Unassembled WGS sequence"/>
</dbReference>
<accession>A0ABX1MSD2</accession>
<reference evidence="3 4" key="1">
    <citation type="submission" date="2019-12" db="EMBL/GenBank/DDBJ databases">
        <title>Comparative genomics gives insights into the taxonomy of the Azoarcus-Aromatoleum group and reveals separate origins of nif in the plant-associated Azoarcus and non-plant-associated Aromatoleum sub-groups.</title>
        <authorList>
            <person name="Lafos M."/>
            <person name="Maluk M."/>
            <person name="Batista M."/>
            <person name="Junghare M."/>
            <person name="Carmona M."/>
            <person name="Faoro H."/>
            <person name="Cruz L.M."/>
            <person name="Battistoni F."/>
            <person name="De Souza E."/>
            <person name="Pedrosa F."/>
            <person name="Chen W.-M."/>
            <person name="Poole P.S."/>
            <person name="Dixon R.A."/>
            <person name="James E.K."/>
        </authorList>
    </citation>
    <scope>NUCLEOTIDE SEQUENCE [LARGE SCALE GENOMIC DNA]</scope>
    <source>
        <strain evidence="3 4">ToN1</strain>
    </source>
</reference>
<feature type="chain" id="PRO_5046285238" evidence="1">
    <location>
        <begin position="21"/>
        <end position="133"/>
    </location>
</feature>
<organism evidence="3 4">
    <name type="scientific">Aromatoleum petrolei</name>
    <dbReference type="NCBI Taxonomy" id="76116"/>
    <lineage>
        <taxon>Bacteria</taxon>
        <taxon>Pseudomonadati</taxon>
        <taxon>Pseudomonadota</taxon>
        <taxon>Betaproteobacteria</taxon>
        <taxon>Rhodocyclales</taxon>
        <taxon>Rhodocyclaceae</taxon>
        <taxon>Aromatoleum</taxon>
    </lineage>
</organism>
<dbReference type="Gene3D" id="2.60.120.10">
    <property type="entry name" value="Jelly Rolls"/>
    <property type="match status" value="1"/>
</dbReference>
<dbReference type="PANTHER" id="PTHR38599:SF1">
    <property type="entry name" value="CUPIN DOMAIN PROTEIN (AFU_ORTHOLOGUE AFUA_3G13620)"/>
    <property type="match status" value="1"/>
</dbReference>
<keyword evidence="1" id="KW-0732">Signal</keyword>
<keyword evidence="4" id="KW-1185">Reference proteome</keyword>
<dbReference type="InterPro" id="IPR014710">
    <property type="entry name" value="RmlC-like_jellyroll"/>
</dbReference>
<sequence>MLNFRTLSMVLLLATGAADAEQPPPPAHVTPLMSKALADYPGKDGVVITVDYAPGGESSVHRHNAHAFVYVLEGSIVMGVRGGKSVTLTPGQTFYEGPDDIHTISRNASLTEPAKFLVVLLKNGDEPISMPVR</sequence>
<name>A0ABX1MSD2_9RHOO</name>
<dbReference type="CDD" id="cd02234">
    <property type="entry name" value="cupin_BLR7677-like"/>
    <property type="match status" value="1"/>
</dbReference>
<dbReference type="InterPro" id="IPR011051">
    <property type="entry name" value="RmlC_Cupin_sf"/>
</dbReference>
<dbReference type="RefSeq" id="WP_169206384.1">
    <property type="nucleotide sequence ID" value="NZ_CP059560.1"/>
</dbReference>
<evidence type="ECO:0000259" key="2">
    <source>
        <dbReference type="Pfam" id="PF07883"/>
    </source>
</evidence>
<dbReference type="EMBL" id="WTVR01000018">
    <property type="protein sequence ID" value="NMF89009.1"/>
    <property type="molecule type" value="Genomic_DNA"/>
</dbReference>
<gene>
    <name evidence="3" type="ORF">GPA26_11045</name>
</gene>
<dbReference type="SUPFAM" id="SSF51182">
    <property type="entry name" value="RmlC-like cupins"/>
    <property type="match status" value="1"/>
</dbReference>
<feature type="domain" description="Cupin type-2" evidence="2">
    <location>
        <begin position="50"/>
        <end position="119"/>
    </location>
</feature>